<organism evidence="1 2">
    <name type="scientific">Herbaspirillum robiniae</name>
    <dbReference type="NCBI Taxonomy" id="2014887"/>
    <lineage>
        <taxon>Bacteria</taxon>
        <taxon>Pseudomonadati</taxon>
        <taxon>Pseudomonadota</taxon>
        <taxon>Betaproteobacteria</taxon>
        <taxon>Burkholderiales</taxon>
        <taxon>Oxalobacteraceae</taxon>
        <taxon>Herbaspirillum</taxon>
    </lineage>
</organism>
<protein>
    <recommendedName>
        <fullName evidence="3">DUF2846 domain-containing protein</fullName>
    </recommendedName>
</protein>
<sequence length="213" mass="23379">MSSYVTRLADIVAAIIATAMLSGCMTTAGSSKYAADTVDPARGIVVGTVFERAVFTPYGVYFYILSPDGSKIVLTRDHVKGQATIWNDPPKVPKGEGTTFSLQLPPGKYQIVGWALNYGTYNRKASEPYKTPIEFSVEPGKTIYIGRLDANRFMEIASIHDNYEEDASYLQKVSFLKGLSIENKALNIKGWWLPNATGKDMLKGEVANKCSQC</sequence>
<dbReference type="EMBL" id="JABFMT010000005">
    <property type="protein sequence ID" value="NUU01473.1"/>
    <property type="molecule type" value="Genomic_DNA"/>
</dbReference>
<evidence type="ECO:0008006" key="3">
    <source>
        <dbReference type="Google" id="ProtNLM"/>
    </source>
</evidence>
<dbReference type="PROSITE" id="PS51257">
    <property type="entry name" value="PROKAR_LIPOPROTEIN"/>
    <property type="match status" value="1"/>
</dbReference>
<dbReference type="RefSeq" id="WP_079214841.1">
    <property type="nucleotide sequence ID" value="NZ_CP018845.1"/>
</dbReference>
<dbReference type="Proteomes" id="UP000536746">
    <property type="component" value="Unassembled WGS sequence"/>
</dbReference>
<proteinExistence type="predicted"/>
<evidence type="ECO:0000313" key="2">
    <source>
        <dbReference type="Proteomes" id="UP000536746"/>
    </source>
</evidence>
<evidence type="ECO:0000313" key="1">
    <source>
        <dbReference type="EMBL" id="NUU01473.1"/>
    </source>
</evidence>
<reference evidence="1 2" key="1">
    <citation type="journal article" date="2020" name="Front. Plant Sci.">
        <title>Isolation of Rhizosphere Bacteria That Improve Quality and Water Stress Tolerance in Greenhouse Ornamentals.</title>
        <authorList>
            <person name="Nordstedt N.P."/>
            <person name="Jones M.L."/>
        </authorList>
    </citation>
    <scope>NUCLEOTIDE SEQUENCE [LARGE SCALE GENOMIC DNA]</scope>
    <source>
        <strain evidence="1 2">C6C2</strain>
    </source>
</reference>
<comment type="caution">
    <text evidence="1">The sequence shown here is derived from an EMBL/GenBank/DDBJ whole genome shotgun (WGS) entry which is preliminary data.</text>
</comment>
<name>A0ABX2LW86_9BURK</name>
<accession>A0ABX2LW86</accession>
<keyword evidence="2" id="KW-1185">Reference proteome</keyword>
<gene>
    <name evidence="1" type="ORF">HNO84_07685</name>
</gene>